<dbReference type="Proteomes" id="UP000183832">
    <property type="component" value="Unassembled WGS sequence"/>
</dbReference>
<proteinExistence type="predicted"/>
<evidence type="ECO:0000313" key="1">
    <source>
        <dbReference type="EMBL" id="CRK94510.1"/>
    </source>
</evidence>
<keyword evidence="2" id="KW-1185">Reference proteome</keyword>
<gene>
    <name evidence="1" type="ORF">CLUMA_CG008015</name>
</gene>
<dbReference type="EMBL" id="CVRI01000039">
    <property type="protein sequence ID" value="CRK94510.1"/>
    <property type="molecule type" value="Genomic_DNA"/>
</dbReference>
<organism evidence="1 2">
    <name type="scientific">Clunio marinus</name>
    <dbReference type="NCBI Taxonomy" id="568069"/>
    <lineage>
        <taxon>Eukaryota</taxon>
        <taxon>Metazoa</taxon>
        <taxon>Ecdysozoa</taxon>
        <taxon>Arthropoda</taxon>
        <taxon>Hexapoda</taxon>
        <taxon>Insecta</taxon>
        <taxon>Pterygota</taxon>
        <taxon>Neoptera</taxon>
        <taxon>Endopterygota</taxon>
        <taxon>Diptera</taxon>
        <taxon>Nematocera</taxon>
        <taxon>Chironomoidea</taxon>
        <taxon>Chironomidae</taxon>
        <taxon>Clunio</taxon>
    </lineage>
</organism>
<reference evidence="1 2" key="1">
    <citation type="submission" date="2015-04" db="EMBL/GenBank/DDBJ databases">
        <authorList>
            <person name="Syromyatnikov M.Y."/>
            <person name="Popov V.N."/>
        </authorList>
    </citation>
    <scope>NUCLEOTIDE SEQUENCE [LARGE SCALE GENOMIC DNA]</scope>
</reference>
<name>A0A1J1I6E4_9DIPT</name>
<evidence type="ECO:0000313" key="2">
    <source>
        <dbReference type="Proteomes" id="UP000183832"/>
    </source>
</evidence>
<accession>A0A1J1I6E4</accession>
<protein>
    <submittedName>
        <fullName evidence="1">CLUMA_CG008015, isoform A</fullName>
    </submittedName>
</protein>
<sequence length="123" mass="14301">MPSSGTIKSLLKLYDRNHSQEIALNEAILCCHVQEMHREILYFMSFKDINETVFQIINALLLKDDFSSLYFQFIPTYDASCISEKSKSEIHFIAKMFCKHKSSLRTTAIMPIAIFSYTKKPHQ</sequence>
<dbReference type="AlphaFoldDB" id="A0A1J1I6E4"/>